<dbReference type="AlphaFoldDB" id="G0ED46"/>
<evidence type="ECO:0000256" key="5">
    <source>
        <dbReference type="ARBA" id="ARBA00023136"/>
    </source>
</evidence>
<dbReference type="HOGENOM" id="CLU_055390_0_0_2"/>
<feature type="transmembrane region" description="Helical" evidence="6">
    <location>
        <begin position="381"/>
        <end position="403"/>
    </location>
</feature>
<dbReference type="EMBL" id="CP002838">
    <property type="protein sequence ID" value="AEM39724.1"/>
    <property type="molecule type" value="Genomic_DNA"/>
</dbReference>
<dbReference type="Proteomes" id="UP000001037">
    <property type="component" value="Chromosome"/>
</dbReference>
<dbReference type="PANTHER" id="PTHR30294">
    <property type="entry name" value="MEMBRANE COMPONENT OF ABC TRANSPORTER YHHJ-RELATED"/>
    <property type="match status" value="1"/>
</dbReference>
<gene>
    <name evidence="7" type="ordered locus">Pyrfu_1871</name>
</gene>
<proteinExistence type="predicted"/>
<feature type="transmembrane region" description="Helical" evidence="6">
    <location>
        <begin position="208"/>
        <end position="230"/>
    </location>
</feature>
<keyword evidence="3 6" id="KW-0812">Transmembrane</keyword>
<evidence type="ECO:0000256" key="2">
    <source>
        <dbReference type="ARBA" id="ARBA00022475"/>
    </source>
</evidence>
<evidence type="ECO:0000256" key="6">
    <source>
        <dbReference type="SAM" id="Phobius"/>
    </source>
</evidence>
<name>G0ED46_PYRF1</name>
<evidence type="ECO:0000313" key="7">
    <source>
        <dbReference type="EMBL" id="AEM39724.1"/>
    </source>
</evidence>
<reference evidence="7 8" key="1">
    <citation type="journal article" date="2011" name="Stand. Genomic Sci.">
        <title>Complete genome sequence of the hyperthermophilic chemolithoautotroph Pyrolobus fumarii type strain (1A).</title>
        <authorList>
            <person name="Anderson I."/>
            <person name="Goker M."/>
            <person name="Nolan M."/>
            <person name="Lucas S."/>
            <person name="Hammon N."/>
            <person name="Deshpande S."/>
            <person name="Cheng J.F."/>
            <person name="Tapia R."/>
            <person name="Han C."/>
            <person name="Goodwin L."/>
            <person name="Pitluck S."/>
            <person name="Huntemann M."/>
            <person name="Liolios K."/>
            <person name="Ivanova N."/>
            <person name="Pagani I."/>
            <person name="Mavromatis K."/>
            <person name="Ovchinikova G."/>
            <person name="Pati A."/>
            <person name="Chen A."/>
            <person name="Palaniappan K."/>
            <person name="Land M."/>
            <person name="Hauser L."/>
            <person name="Brambilla E.M."/>
            <person name="Huber H."/>
            <person name="Yasawong M."/>
            <person name="Rohde M."/>
            <person name="Spring S."/>
            <person name="Abt B."/>
            <person name="Sikorski J."/>
            <person name="Wirth R."/>
            <person name="Detter J.C."/>
            <person name="Woyke T."/>
            <person name="Bristow J."/>
            <person name="Eisen J.A."/>
            <person name="Markowitz V."/>
            <person name="Hugenholtz P."/>
            <person name="Kyrpides N.C."/>
            <person name="Klenk H.P."/>
            <person name="Lapidus A."/>
        </authorList>
    </citation>
    <scope>NUCLEOTIDE SEQUENCE [LARGE SCALE GENOMIC DNA]</scope>
    <source>
        <strain evidence="8">DSM 11204 / 1A</strain>
    </source>
</reference>
<keyword evidence="4 6" id="KW-1133">Transmembrane helix</keyword>
<dbReference type="InterPro" id="IPR051449">
    <property type="entry name" value="ABC-2_transporter_component"/>
</dbReference>
<dbReference type="InParanoid" id="G0ED46"/>
<keyword evidence="5 6" id="KW-0472">Membrane</keyword>
<feature type="transmembrane region" description="Helical" evidence="6">
    <location>
        <begin position="251"/>
        <end position="279"/>
    </location>
</feature>
<comment type="subcellular location">
    <subcellularLocation>
        <location evidence="1">Cell membrane</location>
        <topology evidence="1">Multi-pass membrane protein</topology>
    </subcellularLocation>
</comment>
<keyword evidence="8" id="KW-1185">Reference proteome</keyword>
<organism evidence="7 8">
    <name type="scientific">Pyrolobus fumarii (strain DSM 11204 / 1A)</name>
    <dbReference type="NCBI Taxonomy" id="694429"/>
    <lineage>
        <taxon>Archaea</taxon>
        <taxon>Thermoproteota</taxon>
        <taxon>Thermoprotei</taxon>
        <taxon>Desulfurococcales</taxon>
        <taxon>Pyrodictiaceae</taxon>
        <taxon>Pyrolobus</taxon>
    </lineage>
</organism>
<keyword evidence="2" id="KW-1003">Cell membrane</keyword>
<feature type="transmembrane region" description="Helical" evidence="6">
    <location>
        <begin position="291"/>
        <end position="316"/>
    </location>
</feature>
<feature type="transmembrane region" description="Helical" evidence="6">
    <location>
        <begin position="354"/>
        <end position="374"/>
    </location>
</feature>
<sequence>MRFHRVASLAWKDLLELRRDAKTLALLAASAWLLPLLAILSKGLQAATIVNVAVVDLDCKSVEVGGLNFSSQDVAVLIAELTRSVVKTPTVNVTLYKCGGQPTADVVVVIPPGFTENLTRFDRVAYIAVRYNPGSSAAQTVYTWLRYVIIPSISRAEAEKLIKLMGELLNITVKPQAILDPVRVEVGFIGVPQTVGEQVVRAVEAARILAFATIFVLAPAAMLTSDLFVAEKERRNLEMLFSTPLSPAEIIAAKMLAATAVAGIAGLADAAAMLAYLAIEAGNGIPAPNFILLLVHVVATMLAIMVTSALTALTVMSGLSTRLATLLSGIFTILAFFVYASSLATDYTRLPLEYATLLAIVPYTHSVNAVIYAARGEYSNALLSLVALAAYTATVLLASTRLASPERIVKSG</sequence>
<evidence type="ECO:0008006" key="9">
    <source>
        <dbReference type="Google" id="ProtNLM"/>
    </source>
</evidence>
<dbReference type="STRING" id="694429.Pyrfu_1871"/>
<evidence type="ECO:0000256" key="1">
    <source>
        <dbReference type="ARBA" id="ARBA00004651"/>
    </source>
</evidence>
<dbReference type="KEGG" id="pfm:Pyrfu_1871"/>
<feature type="transmembrane region" description="Helical" evidence="6">
    <location>
        <begin position="323"/>
        <end position="342"/>
    </location>
</feature>
<evidence type="ECO:0000256" key="3">
    <source>
        <dbReference type="ARBA" id="ARBA00022692"/>
    </source>
</evidence>
<dbReference type="Pfam" id="PF12679">
    <property type="entry name" value="ABC2_membrane_2"/>
    <property type="match status" value="1"/>
</dbReference>
<evidence type="ECO:0000256" key="4">
    <source>
        <dbReference type="ARBA" id="ARBA00022989"/>
    </source>
</evidence>
<accession>G0ED46</accession>
<dbReference type="GO" id="GO:0005886">
    <property type="term" value="C:plasma membrane"/>
    <property type="evidence" value="ECO:0007669"/>
    <property type="project" value="UniProtKB-SubCell"/>
</dbReference>
<dbReference type="eggNOG" id="arCOG01462">
    <property type="taxonomic scope" value="Archaea"/>
</dbReference>
<dbReference type="GO" id="GO:0140359">
    <property type="term" value="F:ABC-type transporter activity"/>
    <property type="evidence" value="ECO:0007669"/>
    <property type="project" value="InterPro"/>
</dbReference>
<dbReference type="PANTHER" id="PTHR30294:SF29">
    <property type="entry name" value="MULTIDRUG ABC TRANSPORTER PERMEASE YBHS-RELATED"/>
    <property type="match status" value="1"/>
</dbReference>
<evidence type="ECO:0000313" key="8">
    <source>
        <dbReference type="Proteomes" id="UP000001037"/>
    </source>
</evidence>
<protein>
    <recommendedName>
        <fullName evidence="9">ABC-2 type transporter</fullName>
    </recommendedName>
</protein>